<proteinExistence type="predicted"/>
<feature type="region of interest" description="Disordered" evidence="1">
    <location>
        <begin position="1"/>
        <end position="32"/>
    </location>
</feature>
<dbReference type="EMBL" id="JAGMWT010000021">
    <property type="protein sequence ID" value="KAH7112482.1"/>
    <property type="molecule type" value="Genomic_DNA"/>
</dbReference>
<evidence type="ECO:0000313" key="2">
    <source>
        <dbReference type="EMBL" id="KAH7112482.1"/>
    </source>
</evidence>
<gene>
    <name evidence="2" type="ORF">B0J11DRAFT_185813</name>
</gene>
<organism evidence="2 3">
    <name type="scientific">Dendryphion nanum</name>
    <dbReference type="NCBI Taxonomy" id="256645"/>
    <lineage>
        <taxon>Eukaryota</taxon>
        <taxon>Fungi</taxon>
        <taxon>Dikarya</taxon>
        <taxon>Ascomycota</taxon>
        <taxon>Pezizomycotina</taxon>
        <taxon>Dothideomycetes</taxon>
        <taxon>Pleosporomycetidae</taxon>
        <taxon>Pleosporales</taxon>
        <taxon>Torulaceae</taxon>
        <taxon>Dendryphion</taxon>
    </lineage>
</organism>
<sequence length="206" mass="22704">MGTLSLSPPRSWQPVNHRSSLTQTRDNRPAPICLSRPQINNRQSTVDWWDMTSGAPFENSLFALGGLMRWLTHVANLSAPMVAIALCSLISNETVARLVPMQHNSSPVPKPFHPGASPLTVSGSSPPVVTLSLFSETSCQYCHRCGHYAGRSGLSRRPVNCDTNCHTFKDSLVKLVRNPGVLGQQWDIYYVVEPRNRTRGIVVPST</sequence>
<accession>A0A9P9D4X1</accession>
<dbReference type="AlphaFoldDB" id="A0A9P9D4X1"/>
<keyword evidence="3" id="KW-1185">Reference proteome</keyword>
<evidence type="ECO:0000256" key="1">
    <source>
        <dbReference type="SAM" id="MobiDB-lite"/>
    </source>
</evidence>
<protein>
    <submittedName>
        <fullName evidence="2">Uncharacterized protein</fullName>
    </submittedName>
</protein>
<comment type="caution">
    <text evidence="2">The sequence shown here is derived from an EMBL/GenBank/DDBJ whole genome shotgun (WGS) entry which is preliminary data.</text>
</comment>
<reference evidence="2" key="1">
    <citation type="journal article" date="2021" name="Nat. Commun.">
        <title>Genetic determinants of endophytism in the Arabidopsis root mycobiome.</title>
        <authorList>
            <person name="Mesny F."/>
            <person name="Miyauchi S."/>
            <person name="Thiergart T."/>
            <person name="Pickel B."/>
            <person name="Atanasova L."/>
            <person name="Karlsson M."/>
            <person name="Huettel B."/>
            <person name="Barry K.W."/>
            <person name="Haridas S."/>
            <person name="Chen C."/>
            <person name="Bauer D."/>
            <person name="Andreopoulos W."/>
            <person name="Pangilinan J."/>
            <person name="LaButti K."/>
            <person name="Riley R."/>
            <person name="Lipzen A."/>
            <person name="Clum A."/>
            <person name="Drula E."/>
            <person name="Henrissat B."/>
            <person name="Kohler A."/>
            <person name="Grigoriev I.V."/>
            <person name="Martin F.M."/>
            <person name="Hacquard S."/>
        </authorList>
    </citation>
    <scope>NUCLEOTIDE SEQUENCE</scope>
    <source>
        <strain evidence="2">MPI-CAGE-CH-0243</strain>
    </source>
</reference>
<name>A0A9P9D4X1_9PLEO</name>
<dbReference type="Proteomes" id="UP000700596">
    <property type="component" value="Unassembled WGS sequence"/>
</dbReference>
<evidence type="ECO:0000313" key="3">
    <source>
        <dbReference type="Proteomes" id="UP000700596"/>
    </source>
</evidence>
<feature type="compositionally biased region" description="Polar residues" evidence="1">
    <location>
        <begin position="1"/>
        <end position="24"/>
    </location>
</feature>